<sequence>MSRVDYGQGAVESRRGPSVRPDAATYTLDLGSHSVKLYEQQGESFRLVRTATWEILDAEISADQLGEFLQRFLNGVPDLESVTALATAAFRRRPNLGETLATACQFLGISVSIIDQESEADLMRRALARESVLASLDAINVGGGSIQVTSPTGLTHLLPFGIADLNRRFGLSKGPSEREVTACREFVAGQLPDWLGEFAYTGGERTYLESFGVPLQGIWCLADDFEIFAARMERWSNHDLESRSPYDARWMSGAIASNSIVIACLQRSGVHRFAPVDLNIAHGNS</sequence>
<gene>
    <name evidence="3" type="ORF">HNR14_000819</name>
</gene>
<dbReference type="InterPro" id="IPR003695">
    <property type="entry name" value="Ppx_GppA_N"/>
</dbReference>
<evidence type="ECO:0000313" key="3">
    <source>
        <dbReference type="EMBL" id="NYK08938.1"/>
    </source>
</evidence>
<feature type="domain" description="Ppx/GppA phosphatase N-terminal" evidence="2">
    <location>
        <begin position="79"/>
        <end position="202"/>
    </location>
</feature>
<protein>
    <recommendedName>
        <fullName evidence="2">Ppx/GppA phosphatase N-terminal domain-containing protein</fullName>
    </recommendedName>
</protein>
<evidence type="ECO:0000313" key="4">
    <source>
        <dbReference type="Proteomes" id="UP000521075"/>
    </source>
</evidence>
<dbReference type="Pfam" id="PF02541">
    <property type="entry name" value="Ppx-GppA"/>
    <property type="match status" value="1"/>
</dbReference>
<dbReference type="SUPFAM" id="SSF53067">
    <property type="entry name" value="Actin-like ATPase domain"/>
    <property type="match status" value="1"/>
</dbReference>
<name>A0A853DKP3_9MICO</name>
<comment type="caution">
    <text evidence="3">The sequence shown here is derived from an EMBL/GenBank/DDBJ whole genome shotgun (WGS) entry which is preliminary data.</text>
</comment>
<dbReference type="EMBL" id="JACCHJ010000001">
    <property type="protein sequence ID" value="NYK08938.1"/>
    <property type="molecule type" value="Genomic_DNA"/>
</dbReference>
<dbReference type="RefSeq" id="WP_179699999.1">
    <property type="nucleotide sequence ID" value="NZ_BAAAHA010000004.1"/>
</dbReference>
<dbReference type="Proteomes" id="UP000521075">
    <property type="component" value="Unassembled WGS sequence"/>
</dbReference>
<dbReference type="AlphaFoldDB" id="A0A853DKP3"/>
<dbReference type="Gene3D" id="3.30.420.40">
    <property type="match status" value="1"/>
</dbReference>
<reference evidence="3 4" key="1">
    <citation type="submission" date="2020-07" db="EMBL/GenBank/DDBJ databases">
        <title>Sequencing the genomes of 1000 actinobacteria strains.</title>
        <authorList>
            <person name="Klenk H.-P."/>
        </authorList>
    </citation>
    <scope>NUCLEOTIDE SEQUENCE [LARGE SCALE GENOMIC DNA]</scope>
    <source>
        <strain evidence="3 4">DSM 15166</strain>
    </source>
</reference>
<dbReference type="InterPro" id="IPR043129">
    <property type="entry name" value="ATPase_NBD"/>
</dbReference>
<feature type="region of interest" description="Disordered" evidence="1">
    <location>
        <begin position="1"/>
        <end position="22"/>
    </location>
</feature>
<proteinExistence type="predicted"/>
<evidence type="ECO:0000256" key="1">
    <source>
        <dbReference type="SAM" id="MobiDB-lite"/>
    </source>
</evidence>
<organism evidence="3 4">
    <name type="scientific">Leifsonia naganoensis</name>
    <dbReference type="NCBI Taxonomy" id="150025"/>
    <lineage>
        <taxon>Bacteria</taxon>
        <taxon>Bacillati</taxon>
        <taxon>Actinomycetota</taxon>
        <taxon>Actinomycetes</taxon>
        <taxon>Micrococcales</taxon>
        <taxon>Microbacteriaceae</taxon>
        <taxon>Leifsonia</taxon>
    </lineage>
</organism>
<accession>A0A853DKP3</accession>
<keyword evidence="4" id="KW-1185">Reference proteome</keyword>
<evidence type="ECO:0000259" key="2">
    <source>
        <dbReference type="Pfam" id="PF02541"/>
    </source>
</evidence>